<evidence type="ECO:0000313" key="3">
    <source>
        <dbReference type="Proteomes" id="UP001138500"/>
    </source>
</evidence>
<reference evidence="2 3" key="1">
    <citation type="journal article" date="2018" name="IMA Fungus">
        <title>IMA Genome-F 10: Nine draft genome sequences of Claviceps purpurea s.lat., including C. arundinis, C. humidiphila, and C. cf. spartinae, pseudomolecules for the pitch canker pathogen Fusarium circinatum, draft genome of Davidsoniella eucalypti, Grosmannia galeiformis, Quambalaria eucalypti, and Teratosphaeria destructans.</title>
        <authorList>
            <person name="Wingfield B.D."/>
            <person name="Liu M."/>
            <person name="Nguyen H.D."/>
            <person name="Lane F.A."/>
            <person name="Morgan S.W."/>
            <person name="De Vos L."/>
            <person name="Wilken P.M."/>
            <person name="Duong T.A."/>
            <person name="Aylward J."/>
            <person name="Coetzee M.P."/>
            <person name="Dadej K."/>
            <person name="De Beer Z.W."/>
            <person name="Findlay W."/>
            <person name="Havenga M."/>
            <person name="Kolarik M."/>
            <person name="Menzies J.G."/>
            <person name="Naidoo K."/>
            <person name="Pochopski O."/>
            <person name="Shoukouhi P."/>
            <person name="Santana Q.C."/>
            <person name="Seifert K.A."/>
            <person name="Soal N."/>
            <person name="Steenkamp E.T."/>
            <person name="Tatham C.T."/>
            <person name="van der Nest M.A."/>
            <person name="Wingfield M.J."/>
        </authorList>
    </citation>
    <scope>NUCLEOTIDE SEQUENCE [LARGE SCALE GENOMIC DNA]</scope>
    <source>
        <strain evidence="2">CMW44962</strain>
    </source>
</reference>
<comment type="caution">
    <text evidence="2">The sequence shown here is derived from an EMBL/GenBank/DDBJ whole genome shotgun (WGS) entry which is preliminary data.</text>
</comment>
<gene>
    <name evidence="2" type="ORF">Tdes44962_MAKER02113</name>
</gene>
<dbReference type="Proteomes" id="UP001138500">
    <property type="component" value="Unassembled WGS sequence"/>
</dbReference>
<evidence type="ECO:0000256" key="1">
    <source>
        <dbReference type="SAM" id="SignalP"/>
    </source>
</evidence>
<name>A0A9W7SVA5_9PEZI</name>
<dbReference type="AlphaFoldDB" id="A0A9W7SVA5"/>
<accession>A0A9W7SVA5</accession>
<sequence length="97" mass="10945">MMKAILVLLLAATPALCVPNAYEKVWWCNRGVDGNGACEDMLGDYYTFCCIYDYTGRGEYKYHKFTGYVFQAYSKTGEQGCGAKVDNKYEGTRKCCL</sequence>
<protein>
    <submittedName>
        <fullName evidence="2">Uncharacterized protein</fullName>
    </submittedName>
</protein>
<evidence type="ECO:0000313" key="2">
    <source>
        <dbReference type="EMBL" id="KAH9832449.1"/>
    </source>
</evidence>
<organism evidence="2 3">
    <name type="scientific">Teratosphaeria destructans</name>
    <dbReference type="NCBI Taxonomy" id="418781"/>
    <lineage>
        <taxon>Eukaryota</taxon>
        <taxon>Fungi</taxon>
        <taxon>Dikarya</taxon>
        <taxon>Ascomycota</taxon>
        <taxon>Pezizomycotina</taxon>
        <taxon>Dothideomycetes</taxon>
        <taxon>Dothideomycetidae</taxon>
        <taxon>Mycosphaerellales</taxon>
        <taxon>Teratosphaeriaceae</taxon>
        <taxon>Teratosphaeria</taxon>
    </lineage>
</organism>
<keyword evidence="1" id="KW-0732">Signal</keyword>
<keyword evidence="3" id="KW-1185">Reference proteome</keyword>
<dbReference type="EMBL" id="RIBY02001113">
    <property type="protein sequence ID" value="KAH9832449.1"/>
    <property type="molecule type" value="Genomic_DNA"/>
</dbReference>
<proteinExistence type="predicted"/>
<reference evidence="2 3" key="2">
    <citation type="journal article" date="2021" name="Curr. Genet.">
        <title>Genetic response to nitrogen starvation in the aggressive Eucalyptus foliar pathogen Teratosphaeria destructans.</title>
        <authorList>
            <person name="Havenga M."/>
            <person name="Wingfield B.D."/>
            <person name="Wingfield M.J."/>
            <person name="Dreyer L.L."/>
            <person name="Roets F."/>
            <person name="Aylward J."/>
        </authorList>
    </citation>
    <scope>NUCLEOTIDE SEQUENCE [LARGE SCALE GENOMIC DNA]</scope>
    <source>
        <strain evidence="2">CMW44962</strain>
    </source>
</reference>
<feature type="signal peptide" evidence="1">
    <location>
        <begin position="1"/>
        <end position="17"/>
    </location>
</feature>
<feature type="chain" id="PRO_5040984813" evidence="1">
    <location>
        <begin position="18"/>
        <end position="97"/>
    </location>
</feature>